<sequence>MEELVFGGKHFTVRVFTNRPVDYAFPFFGIILVDGELIAGTCKIEEGRKVLSPIDLDPYVTVQDLLDCCEFFLFDTEEQGGYMVGDIRRHARERGFPVGEKTRLFWSSLGVYMGDYTFELVNNTVNLHYYNDDIFRYNECPEFEGRYRGTISVPLKEFVEDALKLSYEYLTKYGPILDELFIKEGLSPTDEELYDALWKRHKNVKKLYREIFSGDSKSSR</sequence>
<dbReference type="EMBL" id="CP023154">
    <property type="protein sequence ID" value="QEK79241.1"/>
    <property type="molecule type" value="Genomic_DNA"/>
</dbReference>
<evidence type="ECO:0000313" key="2">
    <source>
        <dbReference type="Proteomes" id="UP000324354"/>
    </source>
</evidence>
<dbReference type="Proteomes" id="UP000324354">
    <property type="component" value="Chromosome"/>
</dbReference>
<dbReference type="GeneID" id="13300670"/>
<accession>A0A5C0XR82</accession>
<dbReference type="GeneID" id="41713444"/>
<gene>
    <name evidence="1" type="ORF">PFDSM3638_08180</name>
</gene>
<dbReference type="OrthoDB" id="102312at2157"/>
<organism evidence="1 2">
    <name type="scientific">Pyrococcus furiosus (strain ATCC 43587 / DSM 3638 / JCM 8422 / Vc1)</name>
    <dbReference type="NCBI Taxonomy" id="186497"/>
    <lineage>
        <taxon>Archaea</taxon>
        <taxon>Methanobacteriati</taxon>
        <taxon>Methanobacteriota</taxon>
        <taxon>Thermococci</taxon>
        <taxon>Thermococcales</taxon>
        <taxon>Thermococcaceae</taxon>
        <taxon>Pyrococcus</taxon>
    </lineage>
</organism>
<dbReference type="AlphaFoldDB" id="A0A5C0XR82"/>
<reference evidence="1 2" key="1">
    <citation type="submission" date="2017-08" db="EMBL/GenBank/DDBJ databases">
        <title>Resequencing and Reannotation of the genome of Pyrococcus furiosus type strain DSM3638.</title>
        <authorList>
            <person name="Reichelt R.M."/>
            <person name="Bunk B."/>
        </authorList>
    </citation>
    <scope>NUCLEOTIDE SEQUENCE [LARGE SCALE GENOMIC DNA]</scope>
    <source>
        <strain evidence="1 2">DSM 3638</strain>
    </source>
</reference>
<name>A0A5C0XR82_PYRFU</name>
<evidence type="ECO:0000313" key="1">
    <source>
        <dbReference type="EMBL" id="QEK79241.1"/>
    </source>
</evidence>
<protein>
    <submittedName>
        <fullName evidence="1">Uncharacterized protein</fullName>
    </submittedName>
</protein>
<proteinExistence type="predicted"/>
<dbReference type="RefSeq" id="WP_011012766.1">
    <property type="nucleotide sequence ID" value="NC_003413.1"/>
</dbReference>